<gene>
    <name evidence="2" type="ORF">MM415A09376_0009</name>
</gene>
<sequence>MGRIFANFVLKPIVWQLIVFFFLLTTTGAVLATIGAKATEKLLGVIRR</sequence>
<evidence type="ECO:0000313" key="2">
    <source>
        <dbReference type="EMBL" id="QJA68054.1"/>
    </source>
</evidence>
<name>A0A6M3JDD8_9ZZZZ</name>
<keyword evidence="1" id="KW-0472">Membrane</keyword>
<dbReference type="AlphaFoldDB" id="A0A6M3JDD8"/>
<organism evidence="2">
    <name type="scientific">viral metagenome</name>
    <dbReference type="NCBI Taxonomy" id="1070528"/>
    <lineage>
        <taxon>unclassified sequences</taxon>
        <taxon>metagenomes</taxon>
        <taxon>organismal metagenomes</taxon>
    </lineage>
</organism>
<keyword evidence="1" id="KW-1133">Transmembrane helix</keyword>
<reference evidence="2" key="1">
    <citation type="submission" date="2020-03" db="EMBL/GenBank/DDBJ databases">
        <title>The deep terrestrial virosphere.</title>
        <authorList>
            <person name="Holmfeldt K."/>
            <person name="Nilsson E."/>
            <person name="Simone D."/>
            <person name="Lopez-Fernandez M."/>
            <person name="Wu X."/>
            <person name="de Brujin I."/>
            <person name="Lundin D."/>
            <person name="Andersson A."/>
            <person name="Bertilsson S."/>
            <person name="Dopson M."/>
        </authorList>
    </citation>
    <scope>NUCLEOTIDE SEQUENCE</scope>
    <source>
        <strain evidence="2">MM415A09376</strain>
    </source>
</reference>
<accession>A0A6M3JDD8</accession>
<feature type="transmembrane region" description="Helical" evidence="1">
    <location>
        <begin position="13"/>
        <end position="34"/>
    </location>
</feature>
<keyword evidence="1" id="KW-0812">Transmembrane</keyword>
<proteinExistence type="predicted"/>
<evidence type="ECO:0000256" key="1">
    <source>
        <dbReference type="SAM" id="Phobius"/>
    </source>
</evidence>
<dbReference type="EMBL" id="MT141581">
    <property type="protein sequence ID" value="QJA68054.1"/>
    <property type="molecule type" value="Genomic_DNA"/>
</dbReference>
<protein>
    <submittedName>
        <fullName evidence="2">Uncharacterized protein</fullName>
    </submittedName>
</protein>